<dbReference type="InterPro" id="IPR021008">
    <property type="entry name" value="DltX"/>
</dbReference>
<evidence type="ECO:0000256" key="1">
    <source>
        <dbReference type="SAM" id="Phobius"/>
    </source>
</evidence>
<keyword evidence="1" id="KW-0812">Transmembrane</keyword>
<organism evidence="2 3">
    <name type="scientific">Bombilactobacillus thymidiniphilus</name>
    <dbReference type="NCBI Taxonomy" id="2923363"/>
    <lineage>
        <taxon>Bacteria</taxon>
        <taxon>Bacillati</taxon>
        <taxon>Bacillota</taxon>
        <taxon>Bacilli</taxon>
        <taxon>Lactobacillales</taxon>
        <taxon>Lactobacillaceae</taxon>
        <taxon>Bombilactobacillus</taxon>
    </lineage>
</organism>
<keyword evidence="1" id="KW-0472">Membrane</keyword>
<dbReference type="Pfam" id="PF12459">
    <property type="entry name" value="DltX"/>
    <property type="match status" value="1"/>
</dbReference>
<reference evidence="2 3" key="1">
    <citation type="journal article" date="2022" name="Int. J. Syst. Evol. Microbiol.">
        <title>Apilactobacillus apisilvae sp. nov., Nicolia spurrieriana gen. nov. sp. nov., Bombilactobacillus folatiphilus sp. nov. and Bombilactobacillus thymidiniphilus sp. nov., four new lactic acid bacterial isolates from stingless bees Tetragonula carbonaria and Austroplebeia australis.</title>
        <authorList>
            <person name="Oliphant S.A."/>
            <person name="Watson-Haigh N.S."/>
            <person name="Sumby K.M."/>
            <person name="Gardner J."/>
            <person name="Groom S."/>
            <person name="Jiranek V."/>
        </authorList>
    </citation>
    <scope>NUCLEOTIDE SEQUENCE [LARGE SCALE GENOMIC DNA]</scope>
    <source>
        <strain evidence="2 3">SG4_A1</strain>
    </source>
</reference>
<protein>
    <submittedName>
        <fullName evidence="2">Teichoic acid D-Ala incorporation-associated protein DltX</fullName>
    </submittedName>
</protein>
<evidence type="ECO:0000313" key="2">
    <source>
        <dbReference type="EMBL" id="UQS84325.1"/>
    </source>
</evidence>
<dbReference type="EMBL" id="CP093365">
    <property type="protein sequence ID" value="UQS84325.1"/>
    <property type="molecule type" value="Genomic_DNA"/>
</dbReference>
<proteinExistence type="predicted"/>
<name>A0ABY4PFA0_9LACO</name>
<dbReference type="RefSeq" id="WP_249513509.1">
    <property type="nucleotide sequence ID" value="NZ_CP093365.1"/>
</dbReference>
<evidence type="ECO:0000313" key="3">
    <source>
        <dbReference type="Proteomes" id="UP000831947"/>
    </source>
</evidence>
<keyword evidence="1" id="KW-1133">Transmembrane helix</keyword>
<accession>A0ABY4PFA0</accession>
<dbReference type="Proteomes" id="UP000831947">
    <property type="component" value="Chromosome"/>
</dbReference>
<keyword evidence="3" id="KW-1185">Reference proteome</keyword>
<feature type="transmembrane region" description="Helical" evidence="1">
    <location>
        <begin position="12"/>
        <end position="31"/>
    </location>
</feature>
<gene>
    <name evidence="2" type="ORF">MOO47_01495</name>
</gene>
<sequence length="46" mass="5551">MVNKLKQHPMLKFILLTAFYFLIIMALVYLYSYSGINNSHFIYNEF</sequence>